<reference evidence="3" key="1">
    <citation type="journal article" date="2020" name="bioRxiv">
        <title>Comparative genomics of Chlamydomonas.</title>
        <authorList>
            <person name="Craig R.J."/>
            <person name="Hasan A.R."/>
            <person name="Ness R.W."/>
            <person name="Keightley P.D."/>
        </authorList>
    </citation>
    <scope>NUCLEOTIDE SEQUENCE</scope>
    <source>
        <strain evidence="3">CCAP 11/70</strain>
    </source>
</reference>
<feature type="compositionally biased region" description="Low complexity" evidence="1">
    <location>
        <begin position="779"/>
        <end position="799"/>
    </location>
</feature>
<organism evidence="3 4">
    <name type="scientific">Edaphochlamys debaryana</name>
    <dbReference type="NCBI Taxonomy" id="47281"/>
    <lineage>
        <taxon>Eukaryota</taxon>
        <taxon>Viridiplantae</taxon>
        <taxon>Chlorophyta</taxon>
        <taxon>core chlorophytes</taxon>
        <taxon>Chlorophyceae</taxon>
        <taxon>CS clade</taxon>
        <taxon>Chlamydomonadales</taxon>
        <taxon>Chlamydomonadales incertae sedis</taxon>
        <taxon>Edaphochlamys</taxon>
    </lineage>
</organism>
<feature type="compositionally biased region" description="Gly residues" evidence="1">
    <location>
        <begin position="860"/>
        <end position="875"/>
    </location>
</feature>
<feature type="region of interest" description="Disordered" evidence="1">
    <location>
        <begin position="817"/>
        <end position="908"/>
    </location>
</feature>
<accession>A0A835YIR3</accession>
<sequence length="908" mass="92633">MAILFYDANWIRPGCSYITVRASCKPSTCPGYTPLLLPPIYLEPSVLGPGAAEGLFMDIYNASAQQDPAGPSPQAADKTRILLPAVVGGALGLLAVAVGGAVYALLVSRSNRRAARARAEARKRNPRLSVGGKGGSNASSSFDSDGEDADHVLHQEHGHEGGPGQAYDSGPGGFAERCKSSRHSAQVRKLRVVRAGRMSAMGERSSQASVGFDGGPADRCSARTTNGFWRTARDLFFLGGDRPSAILGSKYASAGVDYLIREDDAAPVDGVHFFQEVRPLDEGAGGRIPVVAAPPCVFSNSFVVVGGRRWEMPIAPARTSATGAPQSFRAPRLPGDRFGYASGYPSVPGVSSLGAEAPHPSAHSLGQLDPLEPEADHRPSPGGRNSARASHRAAPASALPADASSPRTAAAPPPAPSAFHASRFTSAPLPPAGSPLDNCPEAVSSGAGDASRPMRKKRRNGQSARKKAASRASGDAADAEFFSAEPDLPGHTRKARAPAHSYRPSPVESPWALRQGLAGVTSRVLSTIHSANASFASSRGGSGGSLSSRVVSRTNSVARMVKRAPSRLADLLSSKGGNAASPPLSRRGSLAPGAEAAAAAAAGLSGPSFADIGSEQARFAAAARALGGVEEFGMPAVAAMLADSEVRVEMAAEDEGTADEGGVMRSAASRLGRWASAAAAGLLGSPRRPASPSKLGPSPQQGEPSCEAQAPQPGNEDKDEGVEAAAEEEQQEEQALEESEGSDEELDDDGPQRTHSLPAARHPPNLLRVRSRLGDSSMTAPGGVAAAPRAPTVGGSVCSSGLVSAASTLTGQVYDGRPQASAASASVPGASDGGGGARARRPPHLRMLVVRGSAEEVRRGGLGAGGSHSDGGGLSPPGSAQGSPRTPSSLHGCEQEDAFSSFSSAREA</sequence>
<feature type="compositionally biased region" description="Acidic residues" evidence="1">
    <location>
        <begin position="717"/>
        <end position="749"/>
    </location>
</feature>
<feature type="region of interest" description="Disordered" evidence="1">
    <location>
        <begin position="117"/>
        <end position="186"/>
    </location>
</feature>
<dbReference type="AlphaFoldDB" id="A0A835YIR3"/>
<evidence type="ECO:0000313" key="3">
    <source>
        <dbReference type="EMBL" id="KAG2501681.1"/>
    </source>
</evidence>
<feature type="region of interest" description="Disordered" evidence="1">
    <location>
        <begin position="351"/>
        <end position="510"/>
    </location>
</feature>
<dbReference type="Proteomes" id="UP000612055">
    <property type="component" value="Unassembled WGS sequence"/>
</dbReference>
<feature type="compositionally biased region" description="Basic residues" evidence="1">
    <location>
        <begin position="453"/>
        <end position="469"/>
    </location>
</feature>
<protein>
    <submittedName>
        <fullName evidence="3">Uncharacterized protein</fullName>
    </submittedName>
</protein>
<evidence type="ECO:0000256" key="2">
    <source>
        <dbReference type="SAM" id="Phobius"/>
    </source>
</evidence>
<feature type="compositionally biased region" description="Basic and acidic residues" evidence="1">
    <location>
        <begin position="149"/>
        <end position="160"/>
    </location>
</feature>
<evidence type="ECO:0000256" key="1">
    <source>
        <dbReference type="SAM" id="MobiDB-lite"/>
    </source>
</evidence>
<keyword evidence="2" id="KW-0812">Transmembrane</keyword>
<comment type="caution">
    <text evidence="3">The sequence shown here is derived from an EMBL/GenBank/DDBJ whole genome shotgun (WGS) entry which is preliminary data.</text>
</comment>
<gene>
    <name evidence="3" type="ORF">HYH03_000183</name>
</gene>
<evidence type="ECO:0000313" key="4">
    <source>
        <dbReference type="Proteomes" id="UP000612055"/>
    </source>
</evidence>
<feature type="compositionally biased region" description="Low complexity" evidence="1">
    <location>
        <begin position="386"/>
        <end position="410"/>
    </location>
</feature>
<keyword evidence="4" id="KW-1185">Reference proteome</keyword>
<feature type="compositionally biased region" description="Low complexity" evidence="1">
    <location>
        <begin position="817"/>
        <end position="830"/>
    </location>
</feature>
<feature type="region of interest" description="Disordered" evidence="1">
    <location>
        <begin position="680"/>
        <end position="799"/>
    </location>
</feature>
<name>A0A835YIR3_9CHLO</name>
<dbReference type="EMBL" id="JAEHOE010000001">
    <property type="protein sequence ID" value="KAG2501681.1"/>
    <property type="molecule type" value="Genomic_DNA"/>
</dbReference>
<keyword evidence="2" id="KW-1133">Transmembrane helix</keyword>
<proteinExistence type="predicted"/>
<keyword evidence="2" id="KW-0472">Membrane</keyword>
<feature type="compositionally biased region" description="Polar residues" evidence="1">
    <location>
        <begin position="898"/>
        <end position="908"/>
    </location>
</feature>
<feature type="transmembrane region" description="Helical" evidence="2">
    <location>
        <begin position="81"/>
        <end position="106"/>
    </location>
</feature>